<dbReference type="Gene3D" id="2.60.200.60">
    <property type="match status" value="1"/>
</dbReference>
<dbReference type="Proteomes" id="UP000321110">
    <property type="component" value="Unassembled WGS sequence"/>
</dbReference>
<name>A0A5C7W6L3_AQUAC</name>
<evidence type="ECO:0000313" key="2">
    <source>
        <dbReference type="Proteomes" id="UP000321110"/>
    </source>
</evidence>
<sequence length="74" mass="7473">MIPVARLGDMHVCPIPGHGTSPITSASPDTKVNFLGAARVGDVCGCGAVITTGFPSIIVDNRPLAYLGSPTSHG</sequence>
<dbReference type="InterPro" id="IPR008727">
    <property type="entry name" value="PAAR_motif"/>
</dbReference>
<proteinExistence type="predicted"/>
<dbReference type="AlphaFoldDB" id="A0A5C7W6L3"/>
<comment type="caution">
    <text evidence="1">The sequence shown here is derived from an EMBL/GenBank/DDBJ whole genome shotgun (WGS) entry which is preliminary data.</text>
</comment>
<dbReference type="CDD" id="cd14743">
    <property type="entry name" value="PAAR_CT_1"/>
    <property type="match status" value="1"/>
</dbReference>
<evidence type="ECO:0000313" key="1">
    <source>
        <dbReference type="EMBL" id="TXI32118.1"/>
    </source>
</evidence>
<dbReference type="Pfam" id="PF05488">
    <property type="entry name" value="PAAR_motif"/>
    <property type="match status" value="1"/>
</dbReference>
<evidence type="ECO:0008006" key="3">
    <source>
        <dbReference type="Google" id="ProtNLM"/>
    </source>
</evidence>
<dbReference type="EMBL" id="SSFO01000162">
    <property type="protein sequence ID" value="TXI32118.1"/>
    <property type="molecule type" value="Genomic_DNA"/>
</dbReference>
<protein>
    <recommendedName>
        <fullName evidence="3">Zn-binding Pro-Ala-Ala-Arg (PAAR) domain-containing protein, incolved in TypeVI secretion</fullName>
    </recommendedName>
</protein>
<organism evidence="1 2">
    <name type="scientific">Aquipseudomonas alcaligenes</name>
    <name type="common">Pseudomonas alcaligenes</name>
    <dbReference type="NCBI Taxonomy" id="43263"/>
    <lineage>
        <taxon>Bacteria</taxon>
        <taxon>Pseudomonadati</taxon>
        <taxon>Pseudomonadota</taxon>
        <taxon>Gammaproteobacteria</taxon>
        <taxon>Pseudomonadales</taxon>
        <taxon>Pseudomonadaceae</taxon>
        <taxon>Aquipseudomonas</taxon>
    </lineage>
</organism>
<feature type="non-terminal residue" evidence="1">
    <location>
        <position position="74"/>
    </location>
</feature>
<accession>A0A5C7W6L3</accession>
<gene>
    <name evidence="1" type="ORF">E6Q69_09660</name>
</gene>
<reference evidence="1 2" key="1">
    <citation type="submission" date="2018-09" db="EMBL/GenBank/DDBJ databases">
        <title>Metagenome Assembled Genomes from an Advanced Water Purification Facility.</title>
        <authorList>
            <person name="Stamps B.W."/>
            <person name="Spear J.R."/>
        </authorList>
    </citation>
    <scope>NUCLEOTIDE SEQUENCE [LARGE SCALE GENOMIC DNA]</scope>
    <source>
        <strain evidence="1">Bin_52_1</strain>
    </source>
</reference>